<dbReference type="GO" id="GO:0030163">
    <property type="term" value="P:protein catabolic process"/>
    <property type="evidence" value="ECO:0007669"/>
    <property type="project" value="UniProtKB-UniRule"/>
</dbReference>
<proteinExistence type="inferred from homology"/>
<dbReference type="KEGG" id="cbv:U729_602"/>
<sequence length="682" mass="76690">MQQENKKRNKSGIIYFIIALVIIASFNYVRETSMNKEITYTQFQDMVKNEQISKVIITSDNLIITPNDKSDLKGKTLYTVNIKNDDLLKELNAAHIDVTGQNPKQSPIFDFLLIYGLPIILFFVMWRFLFSKMAGKMGGGMMSMGKNNAKVYMEDEIGVTFKDVAGQEEAKESLEEVIDFLNDPSKYTEIGAKLPKGVLLVGPPGTGKTLLAKAVAGEAKVPFFSIAGSSFVEMFVGAGAKRVRELFKDAQEKAPCIIFIDEIDAVGKSRDSQLQSNDEREQTLNQLLAEMDGFDSSKGIVILAATNRPEILDKALLRPGRFDRRVIVDRPDFPGREAILRVHAKDIKLGEDVDLKEIAKSTPGAVGADLANIMNEAALRAVREGRKEVIQDDLREAVEDIIAGKEKKDRILSPKERKAVAFHEVGHALVAALSDGDPVHKITIVPRTMGALGYTMQLPEEEKYLISREELLNQITVMLGGRAAEEEVFNLVSTGASNDIERATQTARSMVTVYGMTDTFDMMALESIQNRYLDGRAVRNCSEETSTLVDKEVLKIIREAHNRARMLLKENRDLLDKISNVLLDKETIFGDEFMEIVYEKYPEIRAKREAEEKRKEKEKREARIIQESKNERKKEDVLMNEGTNEETAFLETVVDEESLELLKDNKDGNTKEEENTPDKDEI</sequence>
<dbReference type="EC" id="3.4.24.-" evidence="15"/>
<dbReference type="Gene3D" id="3.40.50.300">
    <property type="entry name" value="P-loop containing nucleotide triphosphate hydrolases"/>
    <property type="match status" value="1"/>
</dbReference>
<dbReference type="GO" id="GO:0005524">
    <property type="term" value="F:ATP binding"/>
    <property type="evidence" value="ECO:0007669"/>
    <property type="project" value="UniProtKB-UniRule"/>
</dbReference>
<dbReference type="EMBL" id="CP006905">
    <property type="protein sequence ID" value="AIY82332.1"/>
    <property type="molecule type" value="Genomic_DNA"/>
</dbReference>
<dbReference type="FunFam" id="3.40.50.300:FF:000001">
    <property type="entry name" value="ATP-dependent zinc metalloprotease FtsH"/>
    <property type="match status" value="1"/>
</dbReference>
<dbReference type="HAMAP" id="MF_01458">
    <property type="entry name" value="FtsH"/>
    <property type="match status" value="1"/>
</dbReference>
<feature type="transmembrane region" description="Helical" evidence="15">
    <location>
        <begin position="12"/>
        <end position="29"/>
    </location>
</feature>
<accession>A0A0A7FRX4</accession>
<dbReference type="PROSITE" id="PS00674">
    <property type="entry name" value="AAA"/>
    <property type="match status" value="1"/>
</dbReference>
<evidence type="ECO:0000256" key="15">
    <source>
        <dbReference type="HAMAP-Rule" id="MF_01458"/>
    </source>
</evidence>
<feature type="binding site" evidence="15">
    <location>
        <position position="427"/>
    </location>
    <ligand>
        <name>Zn(2+)</name>
        <dbReference type="ChEBI" id="CHEBI:29105"/>
        <note>catalytic</note>
    </ligand>
</feature>
<feature type="binding site" evidence="15">
    <location>
        <position position="423"/>
    </location>
    <ligand>
        <name>Zn(2+)</name>
        <dbReference type="ChEBI" id="CHEBI:29105"/>
        <note>catalytic</note>
    </ligand>
</feature>
<organism evidence="19 20">
    <name type="scientific">Clostridium baratii str. Sullivan</name>
    <dbReference type="NCBI Taxonomy" id="1415775"/>
    <lineage>
        <taxon>Bacteria</taxon>
        <taxon>Bacillati</taxon>
        <taxon>Bacillota</taxon>
        <taxon>Clostridia</taxon>
        <taxon>Eubacteriales</taxon>
        <taxon>Clostridiaceae</taxon>
        <taxon>Clostridium</taxon>
    </lineage>
</organism>
<keyword evidence="20" id="KW-1185">Reference proteome</keyword>
<dbReference type="InterPro" id="IPR041569">
    <property type="entry name" value="AAA_lid_3"/>
</dbReference>
<dbReference type="FunFam" id="1.20.58.760:FF:000001">
    <property type="entry name" value="ATP-dependent zinc metalloprotease FtsH"/>
    <property type="match status" value="1"/>
</dbReference>
<evidence type="ECO:0000256" key="14">
    <source>
        <dbReference type="ARBA" id="ARBA00061570"/>
    </source>
</evidence>
<feature type="binding site" evidence="15">
    <location>
        <begin position="202"/>
        <end position="209"/>
    </location>
    <ligand>
        <name>ATP</name>
        <dbReference type="ChEBI" id="CHEBI:30616"/>
    </ligand>
</feature>
<keyword evidence="3 15" id="KW-1003">Cell membrane</keyword>
<evidence type="ECO:0000256" key="11">
    <source>
        <dbReference type="ARBA" id="ARBA00022989"/>
    </source>
</evidence>
<dbReference type="FunFam" id="1.10.8.60:FF:000001">
    <property type="entry name" value="ATP-dependent zinc metalloprotease FtsH"/>
    <property type="match status" value="1"/>
</dbReference>
<keyword evidence="10 15" id="KW-0067">ATP-binding</keyword>
<dbReference type="SUPFAM" id="SSF52540">
    <property type="entry name" value="P-loop containing nucleoside triphosphate hydrolases"/>
    <property type="match status" value="1"/>
</dbReference>
<dbReference type="PANTHER" id="PTHR23076">
    <property type="entry name" value="METALLOPROTEASE M41 FTSH"/>
    <property type="match status" value="1"/>
</dbReference>
<evidence type="ECO:0000256" key="5">
    <source>
        <dbReference type="ARBA" id="ARBA00022692"/>
    </source>
</evidence>
<dbReference type="Proteomes" id="UP000030635">
    <property type="component" value="Chromosome"/>
</dbReference>
<evidence type="ECO:0000256" key="4">
    <source>
        <dbReference type="ARBA" id="ARBA00022670"/>
    </source>
</evidence>
<dbReference type="InterPro" id="IPR005936">
    <property type="entry name" value="FtsH"/>
</dbReference>
<keyword evidence="13 15" id="KW-0472">Membrane</keyword>
<dbReference type="eggNOG" id="COG0465">
    <property type="taxonomic scope" value="Bacteria"/>
</dbReference>
<evidence type="ECO:0000256" key="1">
    <source>
        <dbReference type="ARBA" id="ARBA00004370"/>
    </source>
</evidence>
<feature type="compositionally biased region" description="Basic and acidic residues" evidence="17">
    <location>
        <begin position="660"/>
        <end position="682"/>
    </location>
</feature>
<dbReference type="GO" id="GO:0008270">
    <property type="term" value="F:zinc ion binding"/>
    <property type="evidence" value="ECO:0007669"/>
    <property type="project" value="UniProtKB-UniRule"/>
</dbReference>
<dbReference type="Gene3D" id="1.10.8.60">
    <property type="match status" value="1"/>
</dbReference>
<evidence type="ECO:0000256" key="7">
    <source>
        <dbReference type="ARBA" id="ARBA00022741"/>
    </source>
</evidence>
<feature type="compositionally biased region" description="Basic and acidic residues" evidence="17">
    <location>
        <begin position="609"/>
        <end position="637"/>
    </location>
</feature>
<feature type="region of interest" description="Disordered" evidence="17">
    <location>
        <begin position="609"/>
        <end position="682"/>
    </location>
</feature>
<protein>
    <recommendedName>
        <fullName evidence="15">ATP-dependent zinc metalloprotease FtsH</fullName>
        <ecNumber evidence="15">3.4.24.-</ecNumber>
    </recommendedName>
</protein>
<keyword evidence="9 15" id="KW-0862">Zinc</keyword>
<dbReference type="InterPro" id="IPR027417">
    <property type="entry name" value="P-loop_NTPase"/>
</dbReference>
<evidence type="ECO:0000256" key="12">
    <source>
        <dbReference type="ARBA" id="ARBA00023049"/>
    </source>
</evidence>
<comment type="similarity">
    <text evidence="16">Belongs to the AAA ATPase family.</text>
</comment>
<keyword evidence="5 15" id="KW-0812">Transmembrane</keyword>
<dbReference type="InterPro" id="IPR011546">
    <property type="entry name" value="Pept_M41_FtsH_extracell"/>
</dbReference>
<evidence type="ECO:0000256" key="9">
    <source>
        <dbReference type="ARBA" id="ARBA00022833"/>
    </source>
</evidence>
<keyword evidence="6 15" id="KW-0479">Metal-binding</keyword>
<feature type="binding site" evidence="15">
    <location>
        <position position="499"/>
    </location>
    <ligand>
        <name>Zn(2+)</name>
        <dbReference type="ChEBI" id="CHEBI:29105"/>
        <note>catalytic</note>
    </ligand>
</feature>
<evidence type="ECO:0000256" key="10">
    <source>
        <dbReference type="ARBA" id="ARBA00022840"/>
    </source>
</evidence>
<dbReference type="PANTHER" id="PTHR23076:SF97">
    <property type="entry name" value="ATP-DEPENDENT ZINC METALLOPROTEASE YME1L1"/>
    <property type="match status" value="1"/>
</dbReference>
<dbReference type="InterPro" id="IPR003593">
    <property type="entry name" value="AAA+_ATPase"/>
</dbReference>
<dbReference type="InterPro" id="IPR003959">
    <property type="entry name" value="ATPase_AAA_core"/>
</dbReference>
<evidence type="ECO:0000256" key="13">
    <source>
        <dbReference type="ARBA" id="ARBA00023136"/>
    </source>
</evidence>
<dbReference type="InterPro" id="IPR003960">
    <property type="entry name" value="ATPase_AAA_CS"/>
</dbReference>
<comment type="subunit">
    <text evidence="15">Homohexamer.</text>
</comment>
<dbReference type="Pfam" id="PF01434">
    <property type="entry name" value="Peptidase_M41"/>
    <property type="match status" value="1"/>
</dbReference>
<comment type="subcellular location">
    <subcellularLocation>
        <location evidence="15">Cell membrane</location>
        <topology evidence="15">Multi-pass membrane protein</topology>
        <orientation evidence="15">Cytoplasmic side</orientation>
    </subcellularLocation>
    <subcellularLocation>
        <location evidence="1">Membrane</location>
    </subcellularLocation>
</comment>
<gene>
    <name evidence="19" type="primary">hflB</name>
    <name evidence="15" type="synonym">ftsH</name>
    <name evidence="19" type="ORF">U729_602</name>
</gene>
<dbReference type="Gene3D" id="1.20.58.760">
    <property type="entry name" value="Peptidase M41"/>
    <property type="match status" value="1"/>
</dbReference>
<evidence type="ECO:0000256" key="16">
    <source>
        <dbReference type="RuleBase" id="RU003651"/>
    </source>
</evidence>
<name>A0A0A7FRX4_9CLOT</name>
<keyword evidence="7 15" id="KW-0547">Nucleotide-binding</keyword>
<comment type="similarity">
    <text evidence="14 15">In the central section; belongs to the AAA ATPase family.</text>
</comment>
<dbReference type="HOGENOM" id="CLU_000688_16_2_9"/>
<feature type="domain" description="AAA+ ATPase" evidence="18">
    <location>
        <begin position="194"/>
        <end position="332"/>
    </location>
</feature>
<dbReference type="RefSeq" id="WP_039311503.1">
    <property type="nucleotide sequence ID" value="NZ_CP006905.1"/>
</dbReference>
<evidence type="ECO:0000313" key="20">
    <source>
        <dbReference type="Proteomes" id="UP000030635"/>
    </source>
</evidence>
<dbReference type="GO" id="GO:0005886">
    <property type="term" value="C:plasma membrane"/>
    <property type="evidence" value="ECO:0007669"/>
    <property type="project" value="UniProtKB-SubCell"/>
</dbReference>
<dbReference type="GO" id="GO:0004176">
    <property type="term" value="F:ATP-dependent peptidase activity"/>
    <property type="evidence" value="ECO:0007669"/>
    <property type="project" value="InterPro"/>
</dbReference>
<dbReference type="AlphaFoldDB" id="A0A0A7FRX4"/>
<dbReference type="GO" id="GO:0004222">
    <property type="term" value="F:metalloendopeptidase activity"/>
    <property type="evidence" value="ECO:0007669"/>
    <property type="project" value="InterPro"/>
</dbReference>
<dbReference type="Gene3D" id="3.30.720.210">
    <property type="match status" value="1"/>
</dbReference>
<dbReference type="NCBIfam" id="TIGR01241">
    <property type="entry name" value="FtsH_fam"/>
    <property type="match status" value="1"/>
</dbReference>
<dbReference type="SMART" id="SM00382">
    <property type="entry name" value="AAA"/>
    <property type="match status" value="1"/>
</dbReference>
<keyword evidence="12 15" id="KW-0482">Metalloprotease</keyword>
<evidence type="ECO:0000256" key="3">
    <source>
        <dbReference type="ARBA" id="ARBA00022475"/>
    </source>
</evidence>
<dbReference type="SUPFAM" id="SSF140990">
    <property type="entry name" value="FtsH protease domain-like"/>
    <property type="match status" value="1"/>
</dbReference>
<dbReference type="CDD" id="cd19501">
    <property type="entry name" value="RecA-like_FtsH"/>
    <property type="match status" value="1"/>
</dbReference>
<comment type="function">
    <text evidence="15">Acts as a processive, ATP-dependent zinc metallopeptidase for both cytoplasmic and membrane proteins. Plays a role in the quality control of integral membrane proteins.</text>
</comment>
<comment type="similarity">
    <text evidence="2 15">In the C-terminal section; belongs to the peptidase M41 family.</text>
</comment>
<comment type="cofactor">
    <cofactor evidence="15">
        <name>Zn(2+)</name>
        <dbReference type="ChEBI" id="CHEBI:29105"/>
    </cofactor>
    <text evidence="15">Binds 1 zinc ion per subunit.</text>
</comment>
<evidence type="ECO:0000313" key="19">
    <source>
        <dbReference type="EMBL" id="AIY82332.1"/>
    </source>
</evidence>
<evidence type="ECO:0000259" key="18">
    <source>
        <dbReference type="SMART" id="SM00382"/>
    </source>
</evidence>
<dbReference type="GO" id="GO:0006508">
    <property type="term" value="P:proteolysis"/>
    <property type="evidence" value="ECO:0007669"/>
    <property type="project" value="UniProtKB-KW"/>
</dbReference>
<evidence type="ECO:0000256" key="2">
    <source>
        <dbReference type="ARBA" id="ARBA00010044"/>
    </source>
</evidence>
<feature type="active site" evidence="15">
    <location>
        <position position="424"/>
    </location>
</feature>
<dbReference type="OrthoDB" id="9809379at2"/>
<dbReference type="InterPro" id="IPR037219">
    <property type="entry name" value="Peptidase_M41-like"/>
</dbReference>
<feature type="transmembrane region" description="Helical" evidence="15">
    <location>
        <begin position="112"/>
        <end position="130"/>
    </location>
</feature>
<dbReference type="InterPro" id="IPR000642">
    <property type="entry name" value="Peptidase_M41"/>
</dbReference>
<evidence type="ECO:0000256" key="6">
    <source>
        <dbReference type="ARBA" id="ARBA00022723"/>
    </source>
</evidence>
<reference evidence="19 20" key="1">
    <citation type="journal article" date="2015" name="Infect. Genet. Evol.">
        <title>Genomic sequences of six botulinum neurotoxin-producing strains representing three clostridial species illustrate the mobility and diversity of botulinum neurotoxin genes.</title>
        <authorList>
            <person name="Smith T.J."/>
            <person name="Hill K.K."/>
            <person name="Xie G."/>
            <person name="Foley B.T."/>
            <person name="Williamson C.H."/>
            <person name="Foster J.T."/>
            <person name="Johnson S.L."/>
            <person name="Chertkov O."/>
            <person name="Teshima H."/>
            <person name="Gibbons H.S."/>
            <person name="Johnsky L.A."/>
            <person name="Karavis M.A."/>
            <person name="Smith L.A."/>
        </authorList>
    </citation>
    <scope>NUCLEOTIDE SEQUENCE [LARGE SCALE GENOMIC DNA]</scope>
    <source>
        <strain evidence="19 20">Sullivan</strain>
    </source>
</reference>
<evidence type="ECO:0000256" key="8">
    <source>
        <dbReference type="ARBA" id="ARBA00022801"/>
    </source>
</evidence>
<evidence type="ECO:0000256" key="17">
    <source>
        <dbReference type="SAM" id="MobiDB-lite"/>
    </source>
</evidence>
<dbReference type="Pfam" id="PF00004">
    <property type="entry name" value="AAA"/>
    <property type="match status" value="1"/>
</dbReference>
<keyword evidence="8 15" id="KW-0378">Hydrolase</keyword>
<keyword evidence="11 15" id="KW-1133">Transmembrane helix</keyword>
<dbReference type="STRING" id="1561.NPD11_2389"/>
<dbReference type="Pfam" id="PF06480">
    <property type="entry name" value="FtsH_ext"/>
    <property type="match status" value="1"/>
</dbReference>
<dbReference type="GO" id="GO:0016887">
    <property type="term" value="F:ATP hydrolysis activity"/>
    <property type="evidence" value="ECO:0007669"/>
    <property type="project" value="UniProtKB-UniRule"/>
</dbReference>
<keyword evidence="4 15" id="KW-0645">Protease</keyword>
<dbReference type="Pfam" id="PF17862">
    <property type="entry name" value="AAA_lid_3"/>
    <property type="match status" value="1"/>
</dbReference>